<name>A0A2T4MWD9_AERVE</name>
<evidence type="ECO:0000313" key="6">
    <source>
        <dbReference type="EMBL" id="PTH78889.1"/>
    </source>
</evidence>
<dbReference type="NCBIfam" id="TIGR02826">
    <property type="entry name" value="RNR_activ_nrdG3"/>
    <property type="match status" value="1"/>
</dbReference>
<comment type="caution">
    <text evidence="6">The sequence shown here is derived from an EMBL/GenBank/DDBJ whole genome shotgun (WGS) entry which is preliminary data.</text>
</comment>
<dbReference type="GO" id="GO:0051536">
    <property type="term" value="F:iron-sulfur cluster binding"/>
    <property type="evidence" value="ECO:0007669"/>
    <property type="project" value="UniProtKB-KW"/>
</dbReference>
<dbReference type="InterPro" id="IPR013785">
    <property type="entry name" value="Aldolase_TIM"/>
</dbReference>
<dbReference type="AlphaFoldDB" id="A0A2T4MWD9"/>
<dbReference type="RefSeq" id="WP_107684514.1">
    <property type="nucleotide sequence ID" value="NZ_PZKL01000045.1"/>
</dbReference>
<evidence type="ECO:0000313" key="7">
    <source>
        <dbReference type="Proteomes" id="UP000241986"/>
    </source>
</evidence>
<dbReference type="InterPro" id="IPR014191">
    <property type="entry name" value="Anaer_RNR_activator"/>
</dbReference>
<evidence type="ECO:0000256" key="3">
    <source>
        <dbReference type="ARBA" id="ARBA00022723"/>
    </source>
</evidence>
<gene>
    <name evidence="6" type="primary">nrdG</name>
    <name evidence="6" type="ORF">DAA48_20825</name>
</gene>
<protein>
    <submittedName>
        <fullName evidence="6">Anaerobic ribonucleoside-triphosphate reductase activating protein</fullName>
    </submittedName>
</protein>
<evidence type="ECO:0000256" key="2">
    <source>
        <dbReference type="ARBA" id="ARBA00022691"/>
    </source>
</evidence>
<dbReference type="InterPro" id="IPR058240">
    <property type="entry name" value="rSAM_sf"/>
</dbReference>
<organism evidence="6 7">
    <name type="scientific">Aeromonas veronii</name>
    <dbReference type="NCBI Taxonomy" id="654"/>
    <lineage>
        <taxon>Bacteria</taxon>
        <taxon>Pseudomonadati</taxon>
        <taxon>Pseudomonadota</taxon>
        <taxon>Gammaproteobacteria</taxon>
        <taxon>Aeromonadales</taxon>
        <taxon>Aeromonadaceae</taxon>
        <taxon>Aeromonas</taxon>
    </lineage>
</organism>
<reference evidence="6 7" key="1">
    <citation type="submission" date="2018-03" db="EMBL/GenBank/DDBJ databases">
        <title>Aeromonas veronii whole genome sequencing and analysis.</title>
        <authorList>
            <person name="Xie H."/>
            <person name="Liu T."/>
            <person name="Wang K."/>
        </authorList>
    </citation>
    <scope>NUCLEOTIDE SEQUENCE [LARGE SCALE GENOMIC DNA]</scope>
    <source>
        <strain evidence="6 7">XH.VA.1</strain>
    </source>
</reference>
<dbReference type="Proteomes" id="UP000241986">
    <property type="component" value="Unassembled WGS sequence"/>
</dbReference>
<evidence type="ECO:0000256" key="4">
    <source>
        <dbReference type="ARBA" id="ARBA00023004"/>
    </source>
</evidence>
<evidence type="ECO:0000256" key="1">
    <source>
        <dbReference type="ARBA" id="ARBA00001966"/>
    </source>
</evidence>
<dbReference type="SFLD" id="SFLDS00029">
    <property type="entry name" value="Radical_SAM"/>
    <property type="match status" value="1"/>
</dbReference>
<dbReference type="EMBL" id="PZKL01000045">
    <property type="protein sequence ID" value="PTH78889.1"/>
    <property type="molecule type" value="Genomic_DNA"/>
</dbReference>
<comment type="cofactor">
    <cofactor evidence="1">
        <name>[4Fe-4S] cluster</name>
        <dbReference type="ChEBI" id="CHEBI:49883"/>
    </cofactor>
</comment>
<keyword evidence="5" id="KW-0411">Iron-sulfur</keyword>
<dbReference type="GO" id="GO:0003824">
    <property type="term" value="F:catalytic activity"/>
    <property type="evidence" value="ECO:0007669"/>
    <property type="project" value="InterPro"/>
</dbReference>
<dbReference type="InterPro" id="IPR007197">
    <property type="entry name" value="rSAM"/>
</dbReference>
<proteinExistence type="predicted"/>
<accession>A0A2T4MWD9</accession>
<dbReference type="GO" id="GO:0046872">
    <property type="term" value="F:metal ion binding"/>
    <property type="evidence" value="ECO:0007669"/>
    <property type="project" value="UniProtKB-KW"/>
</dbReference>
<keyword evidence="2" id="KW-0949">S-adenosyl-L-methionine</keyword>
<sequence>MLNFYEKRIVFQEVPNEISLAFGVTGCPLRCKGCHSPFSWPAEKGEPLTKEALLEAIEPYKGMISTVLFMGGEWDKELLKELLMVCREAGLKTALYTGLDSVDDELMAHLTYLKTGRWIPELGGLASLTTNQKLVHVPTGEDLTFLFRK</sequence>
<keyword evidence="4" id="KW-0408">Iron</keyword>
<dbReference type="SUPFAM" id="SSF102114">
    <property type="entry name" value="Radical SAM enzymes"/>
    <property type="match status" value="1"/>
</dbReference>
<dbReference type="Pfam" id="PF13353">
    <property type="entry name" value="Fer4_12"/>
    <property type="match status" value="1"/>
</dbReference>
<dbReference type="Gene3D" id="3.20.20.70">
    <property type="entry name" value="Aldolase class I"/>
    <property type="match status" value="1"/>
</dbReference>
<evidence type="ECO:0000256" key="5">
    <source>
        <dbReference type="ARBA" id="ARBA00023014"/>
    </source>
</evidence>
<keyword evidence="3" id="KW-0479">Metal-binding</keyword>